<feature type="compositionally biased region" description="Low complexity" evidence="4">
    <location>
        <begin position="80"/>
        <end position="101"/>
    </location>
</feature>
<dbReference type="Proteomes" id="UP000184499">
    <property type="component" value="Unassembled WGS sequence"/>
</dbReference>
<dbReference type="EMBL" id="KV878685">
    <property type="protein sequence ID" value="OJJ70989.1"/>
    <property type="molecule type" value="Genomic_DNA"/>
</dbReference>
<gene>
    <name evidence="6" type="ORF">ASPBRDRAFT_43889</name>
</gene>
<feature type="transmembrane region" description="Helical" evidence="5">
    <location>
        <begin position="221"/>
        <end position="244"/>
    </location>
</feature>
<dbReference type="STRING" id="767769.A0A1L9UH30"/>
<evidence type="ECO:0000256" key="4">
    <source>
        <dbReference type="SAM" id="MobiDB-lite"/>
    </source>
</evidence>
<dbReference type="GO" id="GO:0006890">
    <property type="term" value="P:retrograde vesicle-mediated transport, Golgi to endoplasmic reticulum"/>
    <property type="evidence" value="ECO:0007669"/>
    <property type="project" value="TreeGrafter"/>
</dbReference>
<feature type="compositionally biased region" description="Low complexity" evidence="4">
    <location>
        <begin position="60"/>
        <end position="72"/>
    </location>
</feature>
<protein>
    <recommendedName>
        <fullName evidence="8">GET complex, subunit GET2</fullName>
    </recommendedName>
</protein>
<dbReference type="PANTHER" id="PTHR28263">
    <property type="entry name" value="GOLGI TO ER TRAFFIC PROTEIN 2"/>
    <property type="match status" value="1"/>
</dbReference>
<feature type="compositionally biased region" description="Basic and acidic residues" evidence="4">
    <location>
        <begin position="18"/>
        <end position="34"/>
    </location>
</feature>
<dbReference type="AlphaFoldDB" id="A0A1L9UH30"/>
<keyword evidence="3 5" id="KW-0472">Membrane</keyword>
<proteinExistence type="predicted"/>
<feature type="compositionally biased region" description="Gly residues" evidence="4">
    <location>
        <begin position="141"/>
        <end position="157"/>
    </location>
</feature>
<dbReference type="PANTHER" id="PTHR28263:SF1">
    <property type="entry name" value="GOLGI TO ER TRAFFIC PROTEIN 2"/>
    <property type="match status" value="1"/>
</dbReference>
<dbReference type="GeneID" id="93577567"/>
<dbReference type="Pfam" id="PF08690">
    <property type="entry name" value="GET2"/>
    <property type="match status" value="1"/>
</dbReference>
<evidence type="ECO:0008006" key="8">
    <source>
        <dbReference type="Google" id="ProtNLM"/>
    </source>
</evidence>
<evidence type="ECO:0000313" key="6">
    <source>
        <dbReference type="EMBL" id="OJJ70989.1"/>
    </source>
</evidence>
<feature type="region of interest" description="Disordered" evidence="4">
    <location>
        <begin position="1"/>
        <end position="162"/>
    </location>
</feature>
<evidence type="ECO:0000256" key="1">
    <source>
        <dbReference type="ARBA" id="ARBA00022692"/>
    </source>
</evidence>
<reference evidence="7" key="1">
    <citation type="journal article" date="2017" name="Genome Biol.">
        <title>Comparative genomics reveals high biological diversity and specific adaptations in the industrially and medically important fungal genus Aspergillus.</title>
        <authorList>
            <person name="de Vries R.P."/>
            <person name="Riley R."/>
            <person name="Wiebenga A."/>
            <person name="Aguilar-Osorio G."/>
            <person name="Amillis S."/>
            <person name="Uchima C.A."/>
            <person name="Anderluh G."/>
            <person name="Asadollahi M."/>
            <person name="Askin M."/>
            <person name="Barry K."/>
            <person name="Battaglia E."/>
            <person name="Bayram O."/>
            <person name="Benocci T."/>
            <person name="Braus-Stromeyer S.A."/>
            <person name="Caldana C."/>
            <person name="Canovas D."/>
            <person name="Cerqueira G.C."/>
            <person name="Chen F."/>
            <person name="Chen W."/>
            <person name="Choi C."/>
            <person name="Clum A."/>
            <person name="Dos Santos R.A."/>
            <person name="Damasio A.R."/>
            <person name="Diallinas G."/>
            <person name="Emri T."/>
            <person name="Fekete E."/>
            <person name="Flipphi M."/>
            <person name="Freyberg S."/>
            <person name="Gallo A."/>
            <person name="Gournas C."/>
            <person name="Habgood R."/>
            <person name="Hainaut M."/>
            <person name="Harispe M.L."/>
            <person name="Henrissat B."/>
            <person name="Hilden K.S."/>
            <person name="Hope R."/>
            <person name="Hossain A."/>
            <person name="Karabika E."/>
            <person name="Karaffa L."/>
            <person name="Karanyi Z."/>
            <person name="Krasevec N."/>
            <person name="Kuo A."/>
            <person name="Kusch H."/>
            <person name="LaButti K."/>
            <person name="Lagendijk E.L."/>
            <person name="Lapidus A."/>
            <person name="Levasseur A."/>
            <person name="Lindquist E."/>
            <person name="Lipzen A."/>
            <person name="Logrieco A.F."/>
            <person name="MacCabe A."/>
            <person name="Maekelae M.R."/>
            <person name="Malavazi I."/>
            <person name="Melin P."/>
            <person name="Meyer V."/>
            <person name="Mielnichuk N."/>
            <person name="Miskei M."/>
            <person name="Molnar A.P."/>
            <person name="Mule G."/>
            <person name="Ngan C.Y."/>
            <person name="Orejas M."/>
            <person name="Orosz E."/>
            <person name="Ouedraogo J.P."/>
            <person name="Overkamp K.M."/>
            <person name="Park H.-S."/>
            <person name="Perrone G."/>
            <person name="Piumi F."/>
            <person name="Punt P.J."/>
            <person name="Ram A.F."/>
            <person name="Ramon A."/>
            <person name="Rauscher S."/>
            <person name="Record E."/>
            <person name="Riano-Pachon D.M."/>
            <person name="Robert V."/>
            <person name="Roehrig J."/>
            <person name="Ruller R."/>
            <person name="Salamov A."/>
            <person name="Salih N.S."/>
            <person name="Samson R.A."/>
            <person name="Sandor E."/>
            <person name="Sanguinetti M."/>
            <person name="Schuetze T."/>
            <person name="Sepcic K."/>
            <person name="Shelest E."/>
            <person name="Sherlock G."/>
            <person name="Sophianopoulou V."/>
            <person name="Squina F.M."/>
            <person name="Sun H."/>
            <person name="Susca A."/>
            <person name="Todd R.B."/>
            <person name="Tsang A."/>
            <person name="Unkles S.E."/>
            <person name="van de Wiele N."/>
            <person name="van Rossen-Uffink D."/>
            <person name="Oliveira J.V."/>
            <person name="Vesth T.C."/>
            <person name="Visser J."/>
            <person name="Yu J.-H."/>
            <person name="Zhou M."/>
            <person name="Andersen M.R."/>
            <person name="Archer D.B."/>
            <person name="Baker S.E."/>
            <person name="Benoit I."/>
            <person name="Brakhage A.A."/>
            <person name="Braus G.H."/>
            <person name="Fischer R."/>
            <person name="Frisvad J.C."/>
            <person name="Goldman G.H."/>
            <person name="Houbraken J."/>
            <person name="Oakley B."/>
            <person name="Pocsi I."/>
            <person name="Scazzocchio C."/>
            <person name="Seiboth B."/>
            <person name="vanKuyk P.A."/>
            <person name="Wortman J."/>
            <person name="Dyer P.S."/>
            <person name="Grigoriev I.V."/>
        </authorList>
    </citation>
    <scope>NUCLEOTIDE SEQUENCE [LARGE SCALE GENOMIC DNA]</scope>
    <source>
        <strain evidence="7">CBS 101740 / IMI 381727 / IBT 21946</strain>
    </source>
</reference>
<keyword evidence="1 5" id="KW-0812">Transmembrane</keyword>
<keyword evidence="2 5" id="KW-1133">Transmembrane helix</keyword>
<evidence type="ECO:0000256" key="3">
    <source>
        <dbReference type="ARBA" id="ARBA00023136"/>
    </source>
</evidence>
<accession>A0A1L9UH30</accession>
<evidence type="ECO:0000256" key="5">
    <source>
        <dbReference type="SAM" id="Phobius"/>
    </source>
</evidence>
<organism evidence="6 7">
    <name type="scientific">Aspergillus brasiliensis (strain CBS 101740 / IMI 381727 / IBT 21946)</name>
    <dbReference type="NCBI Taxonomy" id="767769"/>
    <lineage>
        <taxon>Eukaryota</taxon>
        <taxon>Fungi</taxon>
        <taxon>Dikarya</taxon>
        <taxon>Ascomycota</taxon>
        <taxon>Pezizomycotina</taxon>
        <taxon>Eurotiomycetes</taxon>
        <taxon>Eurotiomycetidae</taxon>
        <taxon>Eurotiales</taxon>
        <taxon>Aspergillaceae</taxon>
        <taxon>Aspergillus</taxon>
        <taxon>Aspergillus subgen. Circumdati</taxon>
    </lineage>
</organism>
<keyword evidence="7" id="KW-1185">Reference proteome</keyword>
<evidence type="ECO:0000313" key="7">
    <source>
        <dbReference type="Proteomes" id="UP000184499"/>
    </source>
</evidence>
<sequence>MSSTEESPAQRAARLRRERREAKIKGDGAARLDKITSLSGRTPASLREETSPSPSPSPAPAQAQATTTAMSPSPSPSPAPESRTSQPSSFPSQAPQQQQQQELDPETLQAQQELFRALLRQSGQPGDYSSSSGTPGPQAAGPGGPGGMGGGMGGLGGEADDPTLKLLSSLMAGDTSALGEGSLPGGQSPADLLTGLGVPPFVASMLGEATRKKSDEEKREILVWKVLHVVFSVLIGVYLLVLIGSSVATFGSQPPPPATARNPFLFFTTGEVVLTGARVMMNKGGGGLGLWVQLVRDIARDGSIVLFLFGMANWWHREWMAY</sequence>
<evidence type="ECO:0000256" key="2">
    <source>
        <dbReference type="ARBA" id="ARBA00022989"/>
    </source>
</evidence>
<feature type="compositionally biased region" description="Low complexity" evidence="4">
    <location>
        <begin position="129"/>
        <end position="140"/>
    </location>
</feature>
<dbReference type="OrthoDB" id="5393181at2759"/>
<dbReference type="RefSeq" id="XP_067478237.1">
    <property type="nucleotide sequence ID" value="XM_067625079.1"/>
</dbReference>
<dbReference type="VEuPathDB" id="FungiDB:ASPBRDRAFT_43889"/>
<dbReference type="InterPro" id="IPR028143">
    <property type="entry name" value="Get2/sif1"/>
</dbReference>
<dbReference type="OMA" id="MRYGQIF"/>
<name>A0A1L9UH30_ASPBC</name>